<evidence type="ECO:0000256" key="1">
    <source>
        <dbReference type="SAM" id="MobiDB-lite"/>
    </source>
</evidence>
<protein>
    <submittedName>
        <fullName evidence="2">Uncharacterized protein</fullName>
    </submittedName>
</protein>
<accession>A0A3P7ZVG2</accession>
<dbReference type="Proteomes" id="UP000268014">
    <property type="component" value="Unassembled WGS sequence"/>
</dbReference>
<reference evidence="2 3" key="1">
    <citation type="submission" date="2018-11" db="EMBL/GenBank/DDBJ databases">
        <authorList>
            <consortium name="Pathogen Informatics"/>
        </authorList>
    </citation>
    <scope>NUCLEOTIDE SEQUENCE [LARGE SCALE GENOMIC DNA]</scope>
    <source>
        <strain evidence="2 3">MHpl1</strain>
    </source>
</reference>
<keyword evidence="3" id="KW-1185">Reference proteome</keyword>
<feature type="compositionally biased region" description="Basic and acidic residues" evidence="1">
    <location>
        <begin position="1"/>
        <end position="17"/>
    </location>
</feature>
<feature type="region of interest" description="Disordered" evidence="1">
    <location>
        <begin position="1"/>
        <end position="20"/>
    </location>
</feature>
<organism evidence="2 3">
    <name type="scientific">Haemonchus placei</name>
    <name type="common">Barber's pole worm</name>
    <dbReference type="NCBI Taxonomy" id="6290"/>
    <lineage>
        <taxon>Eukaryota</taxon>
        <taxon>Metazoa</taxon>
        <taxon>Ecdysozoa</taxon>
        <taxon>Nematoda</taxon>
        <taxon>Chromadorea</taxon>
        <taxon>Rhabditida</taxon>
        <taxon>Rhabditina</taxon>
        <taxon>Rhabditomorpha</taxon>
        <taxon>Strongyloidea</taxon>
        <taxon>Trichostrongylidae</taxon>
        <taxon>Haemonchus</taxon>
    </lineage>
</organism>
<dbReference type="EMBL" id="UZAF01023034">
    <property type="protein sequence ID" value="VDO88204.1"/>
    <property type="molecule type" value="Genomic_DNA"/>
</dbReference>
<name>A0A3P7ZVG2_HAEPC</name>
<proteinExistence type="predicted"/>
<evidence type="ECO:0000313" key="2">
    <source>
        <dbReference type="EMBL" id="VDO88204.1"/>
    </source>
</evidence>
<evidence type="ECO:0000313" key="3">
    <source>
        <dbReference type="Proteomes" id="UP000268014"/>
    </source>
</evidence>
<dbReference type="AlphaFoldDB" id="A0A3P7ZVG2"/>
<gene>
    <name evidence="2" type="ORF">HPLM_LOCUS21155</name>
</gene>
<sequence>MSTAAEHIEGHNRKTFPDTRSGWPKPVCLRSFSCETVHHRRTDNKYILAQKSCHFAVSSR</sequence>